<dbReference type="Pfam" id="PF00128">
    <property type="entry name" value="Alpha-amylase"/>
    <property type="match status" value="1"/>
</dbReference>
<evidence type="ECO:0000256" key="1">
    <source>
        <dbReference type="ARBA" id="ARBA00008061"/>
    </source>
</evidence>
<dbReference type="InterPro" id="IPR006046">
    <property type="entry name" value="Alpha_amylase"/>
</dbReference>
<dbReference type="GO" id="GO:0043169">
    <property type="term" value="F:cation binding"/>
    <property type="evidence" value="ECO:0007669"/>
    <property type="project" value="InterPro"/>
</dbReference>
<accession>K7A4X2</accession>
<dbReference type="PANTHER" id="PTHR10357:SF209">
    <property type="entry name" value="PERIPLASMIC ALPHA-AMYLASE"/>
    <property type="match status" value="1"/>
</dbReference>
<comment type="similarity">
    <text evidence="1 2">Belongs to the glycosyl hydrolase 13 family.</text>
</comment>
<dbReference type="PRINTS" id="PR00110">
    <property type="entry name" value="ALPHAAMYLASE"/>
</dbReference>
<evidence type="ECO:0000256" key="4">
    <source>
        <dbReference type="SAM" id="SignalP"/>
    </source>
</evidence>
<dbReference type="Gene3D" id="2.60.40.1180">
    <property type="entry name" value="Golgi alpha-mannosidase II"/>
    <property type="match status" value="1"/>
</dbReference>
<keyword evidence="7" id="KW-1185">Reference proteome</keyword>
<dbReference type="PROSITE" id="PS51257">
    <property type="entry name" value="PROKAR_LIPOPROTEIN"/>
    <property type="match status" value="1"/>
</dbReference>
<keyword evidence="4" id="KW-0732">Signal</keyword>
<comment type="caution">
    <text evidence="6">The sequence shown here is derived from an EMBL/GenBank/DDBJ whole genome shotgun (WGS) entry which is preliminary data.</text>
</comment>
<feature type="chain" id="PRO_5003902541" description="Alpha-amylase" evidence="4">
    <location>
        <begin position="32"/>
        <end position="688"/>
    </location>
</feature>
<dbReference type="CDD" id="cd11339">
    <property type="entry name" value="AmyAc_bac_CMD_like_2"/>
    <property type="match status" value="1"/>
</dbReference>
<dbReference type="GO" id="GO:0004556">
    <property type="term" value="F:alpha-amylase activity"/>
    <property type="evidence" value="ECO:0007669"/>
    <property type="project" value="UniProtKB-UniRule"/>
</dbReference>
<keyword evidence="3" id="KW-0378">Hydrolase</keyword>
<dbReference type="PANTHER" id="PTHR10357">
    <property type="entry name" value="ALPHA-AMYLASE FAMILY MEMBER"/>
    <property type="match status" value="1"/>
</dbReference>
<reference evidence="7" key="1">
    <citation type="journal article" date="2014" name="Environ. Microbiol.">
        <title>Comparative genomics of the marine bacterial genus Glaciecola reveals the high degree of genomic diversity and genomic characteristic for cold adaptation.</title>
        <authorList>
            <person name="Qin Q.L."/>
            <person name="Xie B.B."/>
            <person name="Yu Y."/>
            <person name="Shu Y.L."/>
            <person name="Rong J.C."/>
            <person name="Zhang Y.J."/>
            <person name="Zhao D.L."/>
            <person name="Chen X.L."/>
            <person name="Zhang X.Y."/>
            <person name="Chen B."/>
            <person name="Zhou B.C."/>
            <person name="Zhang Y.Z."/>
        </authorList>
    </citation>
    <scope>NUCLEOTIDE SEQUENCE [LARGE SCALE GENOMIC DNA]</scope>
    <source>
        <strain evidence="7">ACAM 615</strain>
    </source>
</reference>
<keyword evidence="3" id="KW-0326">Glycosidase</keyword>
<comment type="catalytic activity">
    <reaction evidence="3">
        <text>Endohydrolysis of (1-&gt;4)-alpha-D-glucosidic linkages in polysaccharides containing three or more (1-&gt;4)-alpha-linked D-glucose units.</text>
        <dbReference type="EC" id="3.2.1.1"/>
    </reaction>
</comment>
<feature type="signal peptide" evidence="4">
    <location>
        <begin position="1"/>
        <end position="31"/>
    </location>
</feature>
<dbReference type="GO" id="GO:0005975">
    <property type="term" value="P:carbohydrate metabolic process"/>
    <property type="evidence" value="ECO:0007669"/>
    <property type="project" value="InterPro"/>
</dbReference>
<dbReference type="EMBL" id="BAEQ01000063">
    <property type="protein sequence ID" value="GAC30550.1"/>
    <property type="molecule type" value="Genomic_DNA"/>
</dbReference>
<dbReference type="RefSeq" id="WP_006014829.1">
    <property type="nucleotide sequence ID" value="NZ_BAEQ01000063.1"/>
</dbReference>
<organism evidence="6 7">
    <name type="scientific">Brumicola pallidula DSM 14239 = ACAM 615</name>
    <dbReference type="NCBI Taxonomy" id="1121922"/>
    <lineage>
        <taxon>Bacteria</taxon>
        <taxon>Pseudomonadati</taxon>
        <taxon>Pseudomonadota</taxon>
        <taxon>Gammaproteobacteria</taxon>
        <taxon>Alteromonadales</taxon>
        <taxon>Alteromonadaceae</taxon>
        <taxon>Brumicola</taxon>
    </lineage>
</organism>
<dbReference type="AlphaFoldDB" id="K7A4X2"/>
<dbReference type="EC" id="3.2.1.1" evidence="3"/>
<name>K7A4X2_9ALTE</name>
<keyword evidence="3" id="KW-0119">Carbohydrate metabolism</keyword>
<sequence length="688" mass="77403">MGIRSSASHQIVRILMLSSLLLSLGACSQQASTSAKSVDPIVINENADYLTRDVKDDIFYFLMPDRFHNANPNNDNGDPNRPISFGGLDKTSKWAFHGGDILGVETKLDYIQNMGVTAIWMTPLLRNRAIQSDGFGHHGYWVIDFTEIDPHFGTNEDLRSLIDAAHARGIKVFFDIITNHTADVIRYKECHNPDGTFIKTQPGCEYKSTEQVANGDTYTPFLLDSQKAVKFPAWLNDPSYYNNQGDSFWQGESAINGDFAGLDDLKTSDPKVVAGMTQIFKNIIDEFKPDGFRIDTVKHVDLGFWQSFGPAIIAHAKTVGIPNFHIFGEVYDGNPAVLSKFTTAGKLPSVLDFGFHFNVKDSLFENKDVNRLGQLFDNDDYYRDADSAPDLLMNFLSNHDAGRVGWFINQGFKNISEAEKLQRSVLGHAFMYMSRGIPVVYYGDEQGFTGDGGDVDAREDMDPSLVDVYNDNALIGTRQTTADDNFNQKHPIYQSLQKFAKLRADHQALRTGVHQNRLIDNVNRIIAFSRIDTNEKIEYLAIFNIGMQTRKVSIKVDSLSYSSVFGNNAKVQQGQLTTTLEPLSFVLLKAEQIHKGSEIFDIVMPRTYIDNDRLFVPVNLIFGEQKALPFSEVDFYLIDKEDRETFIATDNTQPYRAVVMPEATQSMKELKVVVRDGVGNEMSKRFAF</sequence>
<evidence type="ECO:0000256" key="2">
    <source>
        <dbReference type="RuleBase" id="RU003615"/>
    </source>
</evidence>
<evidence type="ECO:0000313" key="7">
    <source>
        <dbReference type="Proteomes" id="UP000006251"/>
    </source>
</evidence>
<feature type="domain" description="Glycosyl hydrolase family 13 catalytic" evidence="5">
    <location>
        <begin position="61"/>
        <end position="503"/>
    </location>
</feature>
<proteinExistence type="inferred from homology"/>
<dbReference type="InterPro" id="IPR006047">
    <property type="entry name" value="GH13_cat_dom"/>
</dbReference>
<dbReference type="SMR" id="K7A4X2"/>
<dbReference type="InterPro" id="IPR017853">
    <property type="entry name" value="GH"/>
</dbReference>
<evidence type="ECO:0000259" key="5">
    <source>
        <dbReference type="SMART" id="SM00642"/>
    </source>
</evidence>
<evidence type="ECO:0000313" key="6">
    <source>
        <dbReference type="EMBL" id="GAC30550.1"/>
    </source>
</evidence>
<protein>
    <recommendedName>
        <fullName evidence="3">Alpha-amylase</fullName>
        <ecNumber evidence="3">3.2.1.1</ecNumber>
    </recommendedName>
</protein>
<dbReference type="Gene3D" id="3.20.20.80">
    <property type="entry name" value="Glycosidases"/>
    <property type="match status" value="1"/>
</dbReference>
<gene>
    <name evidence="6" type="primary">amy</name>
    <name evidence="6" type="ORF">GPAL_3709</name>
</gene>
<dbReference type="STRING" id="1121922.GCA_000428905_03259"/>
<dbReference type="InterPro" id="IPR013780">
    <property type="entry name" value="Glyco_hydro_b"/>
</dbReference>
<evidence type="ECO:0000256" key="3">
    <source>
        <dbReference type="RuleBase" id="RU361134"/>
    </source>
</evidence>
<dbReference type="OrthoDB" id="9805159at2"/>
<dbReference type="SUPFAM" id="SSF51445">
    <property type="entry name" value="(Trans)glycosidases"/>
    <property type="match status" value="1"/>
</dbReference>
<dbReference type="SMART" id="SM00642">
    <property type="entry name" value="Aamy"/>
    <property type="match status" value="1"/>
</dbReference>
<dbReference type="Proteomes" id="UP000006251">
    <property type="component" value="Unassembled WGS sequence"/>
</dbReference>